<dbReference type="PANTHER" id="PTHR43798:SF31">
    <property type="entry name" value="AB HYDROLASE SUPERFAMILY PROTEIN YCLE"/>
    <property type="match status" value="1"/>
</dbReference>
<dbReference type="EMBL" id="SMLM01000001">
    <property type="protein sequence ID" value="TFZ05717.1"/>
    <property type="molecule type" value="Genomic_DNA"/>
</dbReference>
<keyword evidence="1 3" id="KW-0378">Hydrolase</keyword>
<evidence type="ECO:0000259" key="2">
    <source>
        <dbReference type="Pfam" id="PF00561"/>
    </source>
</evidence>
<dbReference type="InterPro" id="IPR029058">
    <property type="entry name" value="AB_hydrolase_fold"/>
</dbReference>
<dbReference type="Proteomes" id="UP000298180">
    <property type="component" value="Unassembled WGS sequence"/>
</dbReference>
<sequence length="276" mass="30002">MAMELNSVTLALPHIKLHAVEAGEGQLALMFHGITANAHVFEPMIRQLAPYFRCLAFDQRGHGRSDKPAAGYDASDFAEDIAAIIRHLGHGPALLIGHSLGSRNAIEAAARHPELISGVIGIEFIPFIEEQVLDDLAARVGGGDRIFASVEEIEEYLAGRYPLMPADAVARRARYGYLKTDAGWRPLADPKAMAATAAGLRGDMEPAFRANKVPTLLIRGSLSKLVTVEAWRRATSARPDLKALELPNADHYVPEEIPDRVVEEIMSFARAAAIIE</sequence>
<gene>
    <name evidence="3" type="ORF">EZ313_03395</name>
</gene>
<dbReference type="InterPro" id="IPR000073">
    <property type="entry name" value="AB_hydrolase_1"/>
</dbReference>
<dbReference type="AlphaFoldDB" id="A0A4Z0C240"/>
<evidence type="ECO:0000256" key="1">
    <source>
        <dbReference type="ARBA" id="ARBA00022801"/>
    </source>
</evidence>
<reference evidence="3 4" key="1">
    <citation type="submission" date="2019-03" db="EMBL/GenBank/DDBJ databases">
        <title>Ramlibacter henchirensis DSM 14656, whole genome shotgun sequence.</title>
        <authorList>
            <person name="Zhang X."/>
            <person name="Feng G."/>
            <person name="Zhu H."/>
        </authorList>
    </citation>
    <scope>NUCLEOTIDE SEQUENCE [LARGE SCALE GENOMIC DNA]</scope>
    <source>
        <strain evidence="3 4">DSM 14656</strain>
    </source>
</reference>
<protein>
    <submittedName>
        <fullName evidence="3">Alpha/beta hydrolase</fullName>
    </submittedName>
</protein>
<evidence type="ECO:0000313" key="4">
    <source>
        <dbReference type="Proteomes" id="UP000298180"/>
    </source>
</evidence>
<evidence type="ECO:0000313" key="3">
    <source>
        <dbReference type="EMBL" id="TFZ05717.1"/>
    </source>
</evidence>
<accession>A0A4Z0C240</accession>
<dbReference type="InterPro" id="IPR000639">
    <property type="entry name" value="Epox_hydrolase-like"/>
</dbReference>
<dbReference type="Gene3D" id="3.40.50.1820">
    <property type="entry name" value="alpha/beta hydrolase"/>
    <property type="match status" value="1"/>
</dbReference>
<dbReference type="RefSeq" id="WP_135261799.1">
    <property type="nucleotide sequence ID" value="NZ_SMLM01000001.1"/>
</dbReference>
<dbReference type="Pfam" id="PF00561">
    <property type="entry name" value="Abhydrolase_1"/>
    <property type="match status" value="1"/>
</dbReference>
<dbReference type="PRINTS" id="PR00412">
    <property type="entry name" value="EPOXHYDRLASE"/>
</dbReference>
<comment type="caution">
    <text evidence="3">The sequence shown here is derived from an EMBL/GenBank/DDBJ whole genome shotgun (WGS) entry which is preliminary data.</text>
</comment>
<dbReference type="PANTHER" id="PTHR43798">
    <property type="entry name" value="MONOACYLGLYCEROL LIPASE"/>
    <property type="match status" value="1"/>
</dbReference>
<dbReference type="SUPFAM" id="SSF53474">
    <property type="entry name" value="alpha/beta-Hydrolases"/>
    <property type="match status" value="1"/>
</dbReference>
<dbReference type="OrthoDB" id="5380819at2"/>
<organism evidence="3 4">
    <name type="scientific">Ramlibacter henchirensis</name>
    <dbReference type="NCBI Taxonomy" id="204072"/>
    <lineage>
        <taxon>Bacteria</taxon>
        <taxon>Pseudomonadati</taxon>
        <taxon>Pseudomonadota</taxon>
        <taxon>Betaproteobacteria</taxon>
        <taxon>Burkholderiales</taxon>
        <taxon>Comamonadaceae</taxon>
        <taxon>Ramlibacter</taxon>
    </lineage>
</organism>
<dbReference type="GO" id="GO:0016020">
    <property type="term" value="C:membrane"/>
    <property type="evidence" value="ECO:0007669"/>
    <property type="project" value="TreeGrafter"/>
</dbReference>
<dbReference type="PRINTS" id="PR00111">
    <property type="entry name" value="ABHYDROLASE"/>
</dbReference>
<name>A0A4Z0C240_9BURK</name>
<dbReference type="InterPro" id="IPR050266">
    <property type="entry name" value="AB_hydrolase_sf"/>
</dbReference>
<proteinExistence type="predicted"/>
<dbReference type="GO" id="GO:0016787">
    <property type="term" value="F:hydrolase activity"/>
    <property type="evidence" value="ECO:0007669"/>
    <property type="project" value="UniProtKB-KW"/>
</dbReference>
<feature type="domain" description="AB hydrolase-1" evidence="2">
    <location>
        <begin position="29"/>
        <end position="124"/>
    </location>
</feature>
<keyword evidence="4" id="KW-1185">Reference proteome</keyword>